<organism evidence="1 2">
    <name type="scientific">Lecanicillium saksenae</name>
    <dbReference type="NCBI Taxonomy" id="468837"/>
    <lineage>
        <taxon>Eukaryota</taxon>
        <taxon>Fungi</taxon>
        <taxon>Dikarya</taxon>
        <taxon>Ascomycota</taxon>
        <taxon>Pezizomycotina</taxon>
        <taxon>Sordariomycetes</taxon>
        <taxon>Hypocreomycetidae</taxon>
        <taxon>Hypocreales</taxon>
        <taxon>Cordycipitaceae</taxon>
        <taxon>Lecanicillium</taxon>
    </lineage>
</organism>
<name>A0ACC1QY94_9HYPO</name>
<accession>A0ACC1QY94</accession>
<protein>
    <submittedName>
        <fullName evidence="1">Uncharacterized protein</fullName>
    </submittedName>
</protein>
<comment type="caution">
    <text evidence="1">The sequence shown here is derived from an EMBL/GenBank/DDBJ whole genome shotgun (WGS) entry which is preliminary data.</text>
</comment>
<keyword evidence="2" id="KW-1185">Reference proteome</keyword>
<dbReference type="EMBL" id="JANAKD010000277">
    <property type="protein sequence ID" value="KAJ3495471.1"/>
    <property type="molecule type" value="Genomic_DNA"/>
</dbReference>
<dbReference type="Proteomes" id="UP001148737">
    <property type="component" value="Unassembled WGS sequence"/>
</dbReference>
<proteinExistence type="predicted"/>
<gene>
    <name evidence="1" type="ORF">NLG97_g3374</name>
</gene>
<evidence type="ECO:0000313" key="2">
    <source>
        <dbReference type="Proteomes" id="UP001148737"/>
    </source>
</evidence>
<reference evidence="1" key="1">
    <citation type="submission" date="2022-07" db="EMBL/GenBank/DDBJ databases">
        <title>Genome Sequence of Lecanicillium saksenae.</title>
        <authorList>
            <person name="Buettner E."/>
        </authorList>
    </citation>
    <scope>NUCLEOTIDE SEQUENCE</scope>
    <source>
        <strain evidence="1">VT-O1</strain>
    </source>
</reference>
<sequence>MQQPSSLLGTCVDAKPLDRELFFFMRTTLLKRLSGSFDRDFWAVDVVRAAQTYPSVWHSGLALTAMCKSLNDANTQAVASRYNLIYALEQYGQSVRLIMDILQKADISYADKEAVLLSSILLTGVSSLRQDTPTAMTKIGTALQIYYHWRFWDTTDLTPQSGIVNAHSLVRLFRRFESQFATSTVPRNWHASRVQETFTHVPTTPFASIVDAYSELLHIRLAISTKAVANTLVQFNPTPELRQRGHDMFNIWKIRFQNLLQTQNVQRSDKECILTLQILSASMEIQFNISSPQDVLAYDEWYPMFAKIVTLSERLYLIIGKNTDTTSLTFTSQTLSFSASVVESLGFVRHCRDATIRRKSICLLHKWPQQDGALFPRLIGCITEQVMLLEEAPALLQEADRPVTCHCVQRQYICAMHRVRYTVVRNKLGRIADLWLTRDVDDQAPALGAPLHGKLTLRW</sequence>
<evidence type="ECO:0000313" key="1">
    <source>
        <dbReference type="EMBL" id="KAJ3495471.1"/>
    </source>
</evidence>